<reference evidence="9 10" key="1">
    <citation type="journal article" date="2015" name="Genome Biol. Evol.">
        <title>Phylogenomic analyses indicate that early fungi evolved digesting cell walls of algal ancestors of land plants.</title>
        <authorList>
            <person name="Chang Y."/>
            <person name="Wang S."/>
            <person name="Sekimoto S."/>
            <person name="Aerts A.L."/>
            <person name="Choi C."/>
            <person name="Clum A."/>
            <person name="LaButti K.M."/>
            <person name="Lindquist E.A."/>
            <person name="Yee Ngan C."/>
            <person name="Ohm R.A."/>
            <person name="Salamov A.A."/>
            <person name="Grigoriev I.V."/>
            <person name="Spatafora J.W."/>
            <person name="Berbee M.L."/>
        </authorList>
    </citation>
    <scope>NUCLEOTIDE SEQUENCE [LARGE SCALE GENOMIC DNA]</scope>
    <source>
        <strain evidence="9 10">NRRL 28638</strain>
    </source>
</reference>
<sequence length="242" mass="28264">MFDEYGLVRAFTHFGWSVFIADPKLCKEASAKNDIFAKPDINNQPASKYLKKFFGPSQVISNNGDEWKRHRKVINPIFNQTWNTELFGECVRDVINDWEKHAGGEIKIHDNIQRMTLDVFGKAIFDINFNAVKGKSSRLYHLYNDIVEKISGQIIYLIAPFIENIPYFSRTKLRQQINEYHGLIEEIMEVKKKQYHESSEKSKDLITAFIESNEKEDEFKLTTDEIRVIDVTLSDKYILISN</sequence>
<name>A0A137P6M1_CONC2</name>
<evidence type="ECO:0000256" key="5">
    <source>
        <dbReference type="ARBA" id="ARBA00022989"/>
    </source>
</evidence>
<keyword evidence="2" id="KW-0349">Heme</keyword>
<dbReference type="EMBL" id="KQ964498">
    <property type="protein sequence ID" value="KXN70571.1"/>
    <property type="molecule type" value="Genomic_DNA"/>
</dbReference>
<keyword evidence="8" id="KW-0472">Membrane</keyword>
<keyword evidence="7" id="KW-0408">Iron</keyword>
<accession>A0A137P6M1</accession>
<evidence type="ECO:0000256" key="2">
    <source>
        <dbReference type="ARBA" id="ARBA00022617"/>
    </source>
</evidence>
<dbReference type="AlphaFoldDB" id="A0A137P6M1"/>
<dbReference type="STRING" id="796925.A0A137P6M1"/>
<dbReference type="Proteomes" id="UP000070444">
    <property type="component" value="Unassembled WGS sequence"/>
</dbReference>
<dbReference type="GO" id="GO:0005506">
    <property type="term" value="F:iron ion binding"/>
    <property type="evidence" value="ECO:0007669"/>
    <property type="project" value="InterPro"/>
</dbReference>
<dbReference type="GO" id="GO:0016705">
    <property type="term" value="F:oxidoreductase activity, acting on paired donors, with incorporation or reduction of molecular oxygen"/>
    <property type="evidence" value="ECO:0007669"/>
    <property type="project" value="InterPro"/>
</dbReference>
<dbReference type="InterPro" id="IPR050665">
    <property type="entry name" value="Cytochrome_P450_Monooxygen"/>
</dbReference>
<evidence type="ECO:0000256" key="3">
    <source>
        <dbReference type="ARBA" id="ARBA00022692"/>
    </source>
</evidence>
<dbReference type="GO" id="GO:0004497">
    <property type="term" value="F:monooxygenase activity"/>
    <property type="evidence" value="ECO:0007669"/>
    <property type="project" value="InterPro"/>
</dbReference>
<proteinExistence type="predicted"/>
<protein>
    <submittedName>
        <fullName evidence="9">Cytochrome P450</fullName>
    </submittedName>
</protein>
<dbReference type="PANTHER" id="PTHR24282:SF211">
    <property type="entry name" value="CYTOCHROME P450-RELATED"/>
    <property type="match status" value="1"/>
</dbReference>
<keyword evidence="6" id="KW-0560">Oxidoreductase</keyword>
<evidence type="ECO:0000256" key="4">
    <source>
        <dbReference type="ARBA" id="ARBA00022723"/>
    </source>
</evidence>
<evidence type="ECO:0000313" key="10">
    <source>
        <dbReference type="Proteomes" id="UP000070444"/>
    </source>
</evidence>
<evidence type="ECO:0000256" key="8">
    <source>
        <dbReference type="ARBA" id="ARBA00023136"/>
    </source>
</evidence>
<dbReference type="Gene3D" id="1.10.630.10">
    <property type="entry name" value="Cytochrome P450"/>
    <property type="match status" value="1"/>
</dbReference>
<dbReference type="Pfam" id="PF00067">
    <property type="entry name" value="p450"/>
    <property type="match status" value="1"/>
</dbReference>
<dbReference type="GO" id="GO:0020037">
    <property type="term" value="F:heme binding"/>
    <property type="evidence" value="ECO:0007669"/>
    <property type="project" value="InterPro"/>
</dbReference>
<dbReference type="InterPro" id="IPR036396">
    <property type="entry name" value="Cyt_P450_sf"/>
</dbReference>
<gene>
    <name evidence="9" type="ORF">CONCODRAFT_6815</name>
</gene>
<evidence type="ECO:0000313" key="9">
    <source>
        <dbReference type="EMBL" id="KXN70571.1"/>
    </source>
</evidence>
<evidence type="ECO:0000256" key="1">
    <source>
        <dbReference type="ARBA" id="ARBA00004370"/>
    </source>
</evidence>
<dbReference type="PANTHER" id="PTHR24282">
    <property type="entry name" value="CYTOCHROME P450 FAMILY MEMBER"/>
    <property type="match status" value="1"/>
</dbReference>
<evidence type="ECO:0000256" key="6">
    <source>
        <dbReference type="ARBA" id="ARBA00023002"/>
    </source>
</evidence>
<keyword evidence="5" id="KW-1133">Transmembrane helix</keyword>
<comment type="subcellular location">
    <subcellularLocation>
        <location evidence="1">Membrane</location>
    </subcellularLocation>
</comment>
<dbReference type="SUPFAM" id="SSF48264">
    <property type="entry name" value="Cytochrome P450"/>
    <property type="match status" value="1"/>
</dbReference>
<keyword evidence="4" id="KW-0479">Metal-binding</keyword>
<organism evidence="9 10">
    <name type="scientific">Conidiobolus coronatus (strain ATCC 28846 / CBS 209.66 / NRRL 28638)</name>
    <name type="common">Delacroixia coronata</name>
    <dbReference type="NCBI Taxonomy" id="796925"/>
    <lineage>
        <taxon>Eukaryota</taxon>
        <taxon>Fungi</taxon>
        <taxon>Fungi incertae sedis</taxon>
        <taxon>Zoopagomycota</taxon>
        <taxon>Entomophthoromycotina</taxon>
        <taxon>Entomophthoromycetes</taxon>
        <taxon>Entomophthorales</taxon>
        <taxon>Ancylistaceae</taxon>
        <taxon>Conidiobolus</taxon>
    </lineage>
</organism>
<keyword evidence="10" id="KW-1185">Reference proteome</keyword>
<keyword evidence="3" id="KW-0812">Transmembrane</keyword>
<dbReference type="OrthoDB" id="1470350at2759"/>
<evidence type="ECO:0000256" key="7">
    <source>
        <dbReference type="ARBA" id="ARBA00023004"/>
    </source>
</evidence>
<dbReference type="InterPro" id="IPR001128">
    <property type="entry name" value="Cyt_P450"/>
</dbReference>
<dbReference type="GO" id="GO:0016020">
    <property type="term" value="C:membrane"/>
    <property type="evidence" value="ECO:0007669"/>
    <property type="project" value="UniProtKB-SubCell"/>
</dbReference>
<dbReference type="OMA" id="SHRRIVN"/>